<dbReference type="RefSeq" id="WP_010075199.1">
    <property type="nucleotide sequence ID" value="NC_014393.1"/>
</dbReference>
<dbReference type="KEGG" id="ccb:Clocel_0252"/>
<dbReference type="Proteomes" id="UP000002730">
    <property type="component" value="Chromosome"/>
</dbReference>
<dbReference type="eggNOG" id="COG1633">
    <property type="taxonomic scope" value="Bacteria"/>
</dbReference>
<gene>
    <name evidence="1" type="ordered locus">Clocel_0252</name>
</gene>
<dbReference type="SUPFAM" id="SSF47240">
    <property type="entry name" value="Ferritin-like"/>
    <property type="match status" value="1"/>
</dbReference>
<dbReference type="EMBL" id="CP002160">
    <property type="protein sequence ID" value="ADL50036.1"/>
    <property type="molecule type" value="Genomic_DNA"/>
</dbReference>
<proteinExistence type="predicted"/>
<protein>
    <submittedName>
        <fullName evidence="1">Rubrerythrin</fullName>
    </submittedName>
</protein>
<dbReference type="OrthoDB" id="573482at2"/>
<dbReference type="AlphaFoldDB" id="D9SPI7"/>
<dbReference type="InterPro" id="IPR009078">
    <property type="entry name" value="Ferritin-like_SF"/>
</dbReference>
<dbReference type="HOGENOM" id="CLU_086292_0_0_9"/>
<organism evidence="1 2">
    <name type="scientific">Clostridium cellulovorans (strain ATCC 35296 / DSM 3052 / OCM 3 / 743B)</name>
    <dbReference type="NCBI Taxonomy" id="573061"/>
    <lineage>
        <taxon>Bacteria</taxon>
        <taxon>Bacillati</taxon>
        <taxon>Bacillota</taxon>
        <taxon>Clostridia</taxon>
        <taxon>Eubacteriales</taxon>
        <taxon>Clostridiaceae</taxon>
        <taxon>Clostridium</taxon>
    </lineage>
</organism>
<evidence type="ECO:0000313" key="2">
    <source>
        <dbReference type="Proteomes" id="UP000002730"/>
    </source>
</evidence>
<evidence type="ECO:0000313" key="1">
    <source>
        <dbReference type="EMBL" id="ADL50036.1"/>
    </source>
</evidence>
<dbReference type="eggNOG" id="COG0662">
    <property type="taxonomic scope" value="Bacteria"/>
</dbReference>
<dbReference type="Gene3D" id="1.20.1260.10">
    <property type="match status" value="1"/>
</dbReference>
<keyword evidence="2" id="KW-1185">Reference proteome</keyword>
<reference evidence="1 2" key="1">
    <citation type="submission" date="2010-08" db="EMBL/GenBank/DDBJ databases">
        <title>Complete sequence of Clostridium cellulovorans 743B.</title>
        <authorList>
            <consortium name="US DOE Joint Genome Institute"/>
            <person name="Lucas S."/>
            <person name="Copeland A."/>
            <person name="Lapidus A."/>
            <person name="Cheng J.-F."/>
            <person name="Bruce D."/>
            <person name="Goodwin L."/>
            <person name="Pitluck S."/>
            <person name="Chertkov O."/>
            <person name="Detter J.C."/>
            <person name="Han C."/>
            <person name="Tapia R."/>
            <person name="Land M."/>
            <person name="Hauser L."/>
            <person name="Chang Y.-J."/>
            <person name="Jeffries C."/>
            <person name="Kyrpides N."/>
            <person name="Ivanova N."/>
            <person name="Mikhailova N."/>
            <person name="Hemme C.L."/>
            <person name="Woyke T."/>
        </authorList>
    </citation>
    <scope>NUCLEOTIDE SEQUENCE [LARGE SCALE GENOMIC DNA]</scope>
    <source>
        <strain evidence="2">ATCC 35296 / DSM 3052 / OCM 3 / 743B</strain>
    </source>
</reference>
<dbReference type="STRING" id="573061.Clocel_0252"/>
<dbReference type="InterPro" id="IPR012347">
    <property type="entry name" value="Ferritin-like"/>
</dbReference>
<sequence>MEKNKSKQMMDSKLFKEAIEGIKDAVQGEREDELFYDYLLNEAEDDEEKDIISDIRDDERRHNRIYKIIYEDLTGREVSKGDEESFKRPKSYLDGIKRALLGELRAVEKYRDIRRKLPRGQYIDVLTDIITDELKHASKYNLLYTINMNKNMNNNMDKNNNKNGSMNNNMNGNMNENMSNLYNDLYENASRAMQDTSKFTPDEWVKYIMPVVENAMTNMKEDTNNEHLYQVLVLSGVLIGLGMKPEDAINKVQDWEKTGESELLVASKMSRYFFQ</sequence>
<dbReference type="CDD" id="cd00657">
    <property type="entry name" value="Ferritin_like"/>
    <property type="match status" value="1"/>
</dbReference>
<accession>D9SPI7</accession>
<name>D9SPI7_CLOC7</name>